<dbReference type="GO" id="GO:0003713">
    <property type="term" value="F:transcription coactivator activity"/>
    <property type="evidence" value="ECO:0007669"/>
    <property type="project" value="TreeGrafter"/>
</dbReference>
<evidence type="ECO:0000256" key="10">
    <source>
        <dbReference type="SAM" id="MobiDB-lite"/>
    </source>
</evidence>
<dbReference type="Pfam" id="PF18296">
    <property type="entry name" value="MID_MedPIWI"/>
    <property type="match status" value="1"/>
</dbReference>
<gene>
    <name evidence="13" type="ORF">CCR75_008883</name>
</gene>
<name>A0A976IJ00_BRELC</name>
<keyword evidence="7 9" id="KW-0804">Transcription</keyword>
<reference evidence="13 14" key="1">
    <citation type="journal article" date="2021" name="Genome Biol.">
        <title>AFLAP: assembly-free linkage analysis pipeline using k-mers from genome sequencing data.</title>
        <authorList>
            <person name="Fletcher K."/>
            <person name="Zhang L."/>
            <person name="Gil J."/>
            <person name="Han R."/>
            <person name="Cavanaugh K."/>
            <person name="Michelmore R."/>
        </authorList>
    </citation>
    <scope>NUCLEOTIDE SEQUENCE [LARGE SCALE GENOMIC DNA]</scope>
    <source>
        <strain evidence="13 14">SF5</strain>
    </source>
</reference>
<dbReference type="Pfam" id="PF06333">
    <property type="entry name" value="Med13_C"/>
    <property type="match status" value="1"/>
</dbReference>
<evidence type="ECO:0000256" key="8">
    <source>
        <dbReference type="ARBA" id="ARBA00023242"/>
    </source>
</evidence>
<comment type="subcellular location">
    <subcellularLocation>
        <location evidence="1 9">Nucleus</location>
    </subcellularLocation>
</comment>
<feature type="domain" description="Mediator complex subunit Med13 C-terminal" evidence="11">
    <location>
        <begin position="993"/>
        <end position="1100"/>
    </location>
</feature>
<dbReference type="InterPro" id="IPR051139">
    <property type="entry name" value="Mediator_complx_sub13"/>
</dbReference>
<comment type="similarity">
    <text evidence="2 9">Belongs to the Mediator complex subunit 13 family.</text>
</comment>
<comment type="subunit">
    <text evidence="9">Component of the Mediator complex.</text>
</comment>
<evidence type="ECO:0000313" key="13">
    <source>
        <dbReference type="EMBL" id="TDH72724.1"/>
    </source>
</evidence>
<dbReference type="KEGG" id="blac:94352601"/>
<keyword evidence="14" id="KW-1185">Reference proteome</keyword>
<dbReference type="AlphaFoldDB" id="A0A976IJ00"/>
<evidence type="ECO:0000256" key="9">
    <source>
        <dbReference type="RuleBase" id="RU364134"/>
    </source>
</evidence>
<dbReference type="PANTHER" id="PTHR48249">
    <property type="entry name" value="MEDIATOR OF RNA POLYMERASE II TRANSCRIPTION SUBUNIT 13"/>
    <property type="match status" value="1"/>
</dbReference>
<dbReference type="GO" id="GO:0045944">
    <property type="term" value="P:positive regulation of transcription by RNA polymerase II"/>
    <property type="evidence" value="ECO:0007669"/>
    <property type="project" value="TreeGrafter"/>
</dbReference>
<evidence type="ECO:0000259" key="12">
    <source>
        <dbReference type="Pfam" id="PF18296"/>
    </source>
</evidence>
<evidence type="ECO:0000259" key="11">
    <source>
        <dbReference type="Pfam" id="PF06333"/>
    </source>
</evidence>
<comment type="caution">
    <text evidence="13">The sequence shown here is derived from an EMBL/GenBank/DDBJ whole genome shotgun (WGS) entry which is preliminary data.</text>
</comment>
<dbReference type="InterPro" id="IPR041285">
    <property type="entry name" value="MID_MedPIWI"/>
</dbReference>
<keyword evidence="8 9" id="KW-0539">Nucleus</keyword>
<organism evidence="13 14">
    <name type="scientific">Bremia lactucae</name>
    <name type="common">Lettuce downy mildew</name>
    <dbReference type="NCBI Taxonomy" id="4779"/>
    <lineage>
        <taxon>Eukaryota</taxon>
        <taxon>Sar</taxon>
        <taxon>Stramenopiles</taxon>
        <taxon>Oomycota</taxon>
        <taxon>Peronosporomycetes</taxon>
        <taxon>Peronosporales</taxon>
        <taxon>Peronosporaceae</taxon>
        <taxon>Bremia</taxon>
    </lineage>
</organism>
<keyword evidence="4 9" id="KW-0678">Repressor</keyword>
<keyword evidence="6 9" id="KW-0010">Activator</keyword>
<evidence type="ECO:0000313" key="14">
    <source>
        <dbReference type="Proteomes" id="UP000294530"/>
    </source>
</evidence>
<evidence type="ECO:0000256" key="2">
    <source>
        <dbReference type="ARBA" id="ARBA00009354"/>
    </source>
</evidence>
<dbReference type="InterPro" id="IPR009401">
    <property type="entry name" value="Med13_C"/>
</dbReference>
<dbReference type="GO" id="GO:0016592">
    <property type="term" value="C:mediator complex"/>
    <property type="evidence" value="ECO:0007669"/>
    <property type="project" value="InterPro"/>
</dbReference>
<accession>A0A976IJ00</accession>
<comment type="function">
    <text evidence="9">Component of the Mediator complex, a coactivator involved in regulated transcription of nearly all RNA polymerase II-dependent genes. Mediator functions as a bridge to convey information from gene-specific regulatory proteins to the basal RNA polymerase II transcription machinery. Mediator is recruited to promoters by direct interactions with regulatory proteins and serves as a scaffold for the assembly of a functional preinitiation complex with RNA polymerase II and the general transcription factors.</text>
</comment>
<dbReference type="EMBL" id="SHOA02000012">
    <property type="protein sequence ID" value="TDH72724.1"/>
    <property type="molecule type" value="Genomic_DNA"/>
</dbReference>
<feature type="region of interest" description="Disordered" evidence="10">
    <location>
        <begin position="280"/>
        <end position="360"/>
    </location>
</feature>
<protein>
    <recommendedName>
        <fullName evidence="3 9">Mediator of RNA polymerase II transcription subunit 13</fullName>
    </recommendedName>
</protein>
<evidence type="ECO:0000256" key="5">
    <source>
        <dbReference type="ARBA" id="ARBA00023015"/>
    </source>
</evidence>
<feature type="compositionally biased region" description="Acidic residues" evidence="10">
    <location>
        <begin position="301"/>
        <end position="322"/>
    </location>
</feature>
<keyword evidence="5 9" id="KW-0805">Transcription regulation</keyword>
<dbReference type="RefSeq" id="XP_067822223.1">
    <property type="nucleotide sequence ID" value="XM_067966930.1"/>
</dbReference>
<evidence type="ECO:0000256" key="3">
    <source>
        <dbReference type="ARBA" id="ARBA00019618"/>
    </source>
</evidence>
<evidence type="ECO:0000256" key="6">
    <source>
        <dbReference type="ARBA" id="ARBA00023159"/>
    </source>
</evidence>
<dbReference type="OrthoDB" id="103819at2759"/>
<proteinExistence type="inferred from homology"/>
<dbReference type="Proteomes" id="UP000294530">
    <property type="component" value="Unassembled WGS sequence"/>
</dbReference>
<feature type="domain" description="MID" evidence="12">
    <location>
        <begin position="763"/>
        <end position="929"/>
    </location>
</feature>
<evidence type="ECO:0000256" key="4">
    <source>
        <dbReference type="ARBA" id="ARBA00022491"/>
    </source>
</evidence>
<evidence type="ECO:0000256" key="7">
    <source>
        <dbReference type="ARBA" id="ARBA00023163"/>
    </source>
</evidence>
<sequence>MEQVRSTPTLTTNTFVLCELVSLQWHVYRLAVTPNKKELSSKSTTKQTEDTALTLFHQRLQQRNVLCILNEDQQRQEEDSNAYTELWVFIVNGMQSTVPVEPPVSVCESTAGSWTNSTNSLDQCIQKHFYGALSLALHKKLVAREEFVLTADHFYEPNDAKFIFRCPSLTQLNHAEVYLNEVHPMLVFQLHFQLLVPSKLLTVAVDVVKRDDSFSSSDTCIDELGDLRCSWERLVGLPSQKDHSVVDVWHMEDELVPRIVADIKYSNVLPWFRTVSKRRHKRRMDTNDGSGNEDELKREEHDDDADEEDDDDNTQETEVETDELLRRPVACRVMKAKQKRDSTNSTGNDESIVPVTPDPHVNTPKAACPIVRMTLPREDILQLHVDFDVKSYKRRRRDHKMTLKKEANYSFTFKPIQSNGINSSEKAAPCNGMKKIAVDAPQSVSMANYSVVKSETTFTRHTNDTKSPSVDVSLVESLSHDKQQEMFLVQPLKTHPSLQALQDYVDEEAKALDKRLTASFAEKVKYVPNAESFIPLQLRATMGWLSIDESIAEQLHRRLYLNRCKYWKSEYTHRHHLKGGRQVKKEQQRRLLLNFDQNAFEEQRREESLKMWNSSKRTKLRDDEISLGIQMSASDALVTWRQEPIGISTWSAHTNSHISAASAADKNDLMDRVQPYLQCLVSLLKKNEKHESDESTMERDRRWMSFEDYTQATSYTCDDVLIDSVEVEEPKVCISTLESSLHVESTLISEYLLRDFRPVAAPKPVDYVIICPHSPSQWLASLALSYFTCFRSMYGQCHMGDLAPINLSNVEKNHYANVDVANGLLLVNCAKSMVDPFANFRAAGKVLSPVMSSGATKKKQAFSRSAVANVVFIVAPFRRSDVKHRMWVLGAFSSGLFGSESTFEASEWRQSVTIEMVYLEDLYEVDVNPSPFVLMPSCFGLYNRVCENIRLKPIDGGANAVGRSHFICERLYHLADWRVETPSFSQSESTKLPHIYGGYLLSKDGKWIAGSCTDAIGSVLETYMILVREDEDGKGLENALLEMMQKMLHFYALFGEKSVFVITRLSGLAGVSSLNVKELSAWEQLRSSRMENLIPMTYEPHLSCILLVQLTAASYDEVQLRDNPSSTVLYFSDNLGLAIMSPRNDTAARDSSRALYNKGNNAWKITTMNESMLAENREERVLKVTLMLVLQSSKDGPVIELISSSMMNTILRDFQALSYLTMHPITMERQSPLPYHLAAISRMSCELQVLETQLTTDPLQMR</sequence>
<dbReference type="PANTHER" id="PTHR48249:SF3">
    <property type="entry name" value="MEDIATOR OF RNA POLYMERASE II TRANSCRIPTION SUBUNIT 13"/>
    <property type="match status" value="1"/>
</dbReference>
<evidence type="ECO:0000256" key="1">
    <source>
        <dbReference type="ARBA" id="ARBA00004123"/>
    </source>
</evidence>
<dbReference type="GeneID" id="94352601"/>